<dbReference type="Proteomes" id="UP001447516">
    <property type="component" value="Unassembled WGS sequence"/>
</dbReference>
<evidence type="ECO:0000256" key="6">
    <source>
        <dbReference type="ARBA" id="ARBA00022801"/>
    </source>
</evidence>
<evidence type="ECO:0000256" key="8">
    <source>
        <dbReference type="ARBA" id="ARBA00022840"/>
    </source>
</evidence>
<keyword evidence="6" id="KW-0378">Hydrolase</keyword>
<evidence type="ECO:0000256" key="4">
    <source>
        <dbReference type="ARBA" id="ARBA00022723"/>
    </source>
</evidence>
<evidence type="ECO:0000259" key="10">
    <source>
        <dbReference type="PROSITE" id="PS51643"/>
    </source>
</evidence>
<dbReference type="InterPro" id="IPR011545">
    <property type="entry name" value="DEAD/DEAH_box_helicase_dom"/>
</dbReference>
<dbReference type="InterPro" id="IPR050547">
    <property type="entry name" value="DEAD_box_RNA_helicases"/>
</dbReference>
<keyword evidence="4" id="KW-0479">Metal-binding</keyword>
<dbReference type="Pfam" id="PF00270">
    <property type="entry name" value="DEAD"/>
    <property type="match status" value="1"/>
</dbReference>
<dbReference type="NCBIfam" id="TIGR01596">
    <property type="entry name" value="cas3_HD"/>
    <property type="match status" value="1"/>
</dbReference>
<evidence type="ECO:0000256" key="1">
    <source>
        <dbReference type="ARBA" id="ARBA00006847"/>
    </source>
</evidence>
<evidence type="ECO:0000256" key="2">
    <source>
        <dbReference type="ARBA" id="ARBA00009046"/>
    </source>
</evidence>
<dbReference type="Pfam" id="PF18019">
    <property type="entry name" value="Cas3_HD"/>
    <property type="match status" value="1"/>
</dbReference>
<feature type="domain" description="HD Cas3-type" evidence="10">
    <location>
        <begin position="18"/>
        <end position="212"/>
    </location>
</feature>
<evidence type="ECO:0000313" key="11">
    <source>
        <dbReference type="EMBL" id="MEN3541182.1"/>
    </source>
</evidence>
<dbReference type="EMBL" id="JBDJAW010000080">
    <property type="protein sequence ID" value="MEN3541182.1"/>
    <property type="molecule type" value="Genomic_DNA"/>
</dbReference>
<name>A0ABV0B278_9ACTN</name>
<dbReference type="InterPro" id="IPR006474">
    <property type="entry name" value="Helicase_Cas3_CRISPR-ass_core"/>
</dbReference>
<dbReference type="SUPFAM" id="SSF52540">
    <property type="entry name" value="P-loop containing nucleoside triphosphate hydrolases"/>
    <property type="match status" value="1"/>
</dbReference>
<evidence type="ECO:0000256" key="9">
    <source>
        <dbReference type="ARBA" id="ARBA00023118"/>
    </source>
</evidence>
<dbReference type="PANTHER" id="PTHR47963">
    <property type="entry name" value="DEAD-BOX ATP-DEPENDENT RNA HELICASE 47, MITOCHONDRIAL"/>
    <property type="match status" value="1"/>
</dbReference>
<dbReference type="InterPro" id="IPR041372">
    <property type="entry name" value="Cas3_C"/>
</dbReference>
<dbReference type="PROSITE" id="PS51643">
    <property type="entry name" value="HD_CAS3"/>
    <property type="match status" value="1"/>
</dbReference>
<keyword evidence="12" id="KW-1185">Reference proteome</keyword>
<keyword evidence="7" id="KW-0347">Helicase</keyword>
<evidence type="ECO:0000313" key="12">
    <source>
        <dbReference type="Proteomes" id="UP001447516"/>
    </source>
</evidence>
<reference evidence="11 12" key="1">
    <citation type="submission" date="2024-05" db="EMBL/GenBank/DDBJ databases">
        <title>Microbispora sp.ZYX-F-249.</title>
        <authorList>
            <person name="Xie H."/>
        </authorList>
    </citation>
    <scope>NUCLEOTIDE SEQUENCE [LARGE SCALE GENOMIC DNA]</scope>
    <source>
        <strain evidence="11 12">ZYX-F-249</strain>
    </source>
</reference>
<dbReference type="Pfam" id="PF22590">
    <property type="entry name" value="Cas3-like_C_2"/>
    <property type="match status" value="1"/>
</dbReference>
<dbReference type="CDD" id="cd09641">
    <property type="entry name" value="Cas3''_I"/>
    <property type="match status" value="1"/>
</dbReference>
<evidence type="ECO:0000256" key="3">
    <source>
        <dbReference type="ARBA" id="ARBA00022722"/>
    </source>
</evidence>
<dbReference type="InterPro" id="IPR054712">
    <property type="entry name" value="Cas3-like_dom"/>
</dbReference>
<dbReference type="InterPro" id="IPR027417">
    <property type="entry name" value="P-loop_NTPase"/>
</dbReference>
<dbReference type="CDD" id="cd17930">
    <property type="entry name" value="DEXHc_cas3"/>
    <property type="match status" value="1"/>
</dbReference>
<dbReference type="Gene3D" id="3.40.50.300">
    <property type="entry name" value="P-loop containing nucleotide triphosphate hydrolases"/>
    <property type="match status" value="2"/>
</dbReference>
<protein>
    <submittedName>
        <fullName evidence="11">CRISPR-associated helicase Cas3</fullName>
    </submittedName>
</protein>
<evidence type="ECO:0000256" key="7">
    <source>
        <dbReference type="ARBA" id="ARBA00022806"/>
    </source>
</evidence>
<keyword evidence="9" id="KW-0051">Antiviral defense</keyword>
<organism evidence="11 12">
    <name type="scientific">Microbispora maris</name>
    <dbReference type="NCBI Taxonomy" id="3144104"/>
    <lineage>
        <taxon>Bacteria</taxon>
        <taxon>Bacillati</taxon>
        <taxon>Actinomycetota</taxon>
        <taxon>Actinomycetes</taxon>
        <taxon>Streptosporangiales</taxon>
        <taxon>Streptosporangiaceae</taxon>
        <taxon>Microbispora</taxon>
    </lineage>
</organism>
<dbReference type="RefSeq" id="WP_346231012.1">
    <property type="nucleotide sequence ID" value="NZ_JBDJAW010000080.1"/>
</dbReference>
<gene>
    <name evidence="11" type="primary">cas3</name>
    <name evidence="11" type="ORF">AAH991_39135</name>
</gene>
<comment type="similarity">
    <text evidence="1">In the N-terminal section; belongs to the CRISPR-associated nuclease Cas3-HD family.</text>
</comment>
<comment type="similarity">
    <text evidence="2">In the central section; belongs to the CRISPR-associated helicase Cas3 family.</text>
</comment>
<comment type="caution">
    <text evidence="11">The sequence shown here is derived from an EMBL/GenBank/DDBJ whole genome shotgun (WGS) entry which is preliminary data.</text>
</comment>
<keyword evidence="8" id="KW-0067">ATP-binding</keyword>
<proteinExistence type="inferred from homology"/>
<dbReference type="NCBIfam" id="TIGR01587">
    <property type="entry name" value="cas3_core"/>
    <property type="match status" value="1"/>
</dbReference>
<evidence type="ECO:0000256" key="5">
    <source>
        <dbReference type="ARBA" id="ARBA00022741"/>
    </source>
</evidence>
<dbReference type="InterPro" id="IPR038257">
    <property type="entry name" value="CRISPR-assoc_Cas3_HD_sf"/>
</dbReference>
<dbReference type="InterPro" id="IPR006483">
    <property type="entry name" value="CRISPR-assoc_Cas3_HD"/>
</dbReference>
<dbReference type="PANTHER" id="PTHR47963:SF9">
    <property type="entry name" value="CRISPR-ASSOCIATED ENDONUCLEASE_HELICASE CAS3"/>
    <property type="match status" value="1"/>
</dbReference>
<dbReference type="Gene3D" id="1.10.3210.30">
    <property type="match status" value="1"/>
</dbReference>
<keyword evidence="3" id="KW-0540">Nuclease</keyword>
<accession>A0ABV0B278</accession>
<dbReference type="Pfam" id="PF18395">
    <property type="entry name" value="Cas3_C"/>
    <property type="match status" value="1"/>
</dbReference>
<sequence length="905" mass="98996">MADWPEIDLTLWGKSRGLGGRRYPLVCHLLDAAAVIEALWEGYLPSGVRAVIADGVQVPQEHAKKLLMHWAALHDIGKVMACFQMQDKEGFGELVGYPENEAESKGHAFAAHVWLGQALAETGYKTESGRSPGIRVAQLLGGHHGRFSLLNQREFRAPLECLPALGGGRWEEQRRSIAAVVHQLVGSPMPPAKLPTPVASLVCGLVILADWLVSQDMFLRERIAVGLPKEGNIDSLRHHFDSSRTVAPRLLGDAGLGRFTFKQGGFTEDFPFDPNALQRSIAERLPDLVRQGPGLLLVMAPMGEGKTEAALHAGRLMGEAAQTPGYFFGLPTMATSDQMFHRVEEFRKRRAEGADSMTLVHGMAWLNSAYAPDGHAVDVLTGDPFATQWLRGSKRGLLAHLSVGTIDQALLAVLRGRHNVLRMLGLSGKVLVVDEVHAYDAYMQGLLKRLLNWLGALKVPVVLLSATLPVPVGRRLVEAYLKGTGSRGGSIPEVVYPGWIYASATSSISVPVRARARRLQVDLRNVPMTGSGLVNRTEAVHDLLSSLAAEGGCAAVICNTVAEAQRTYLEIKTWLDRPGTASADAPVVKLLHSRFPARRREEITQEVVGWFGKEAGDRRPRTAILVATQVIEQSLDLDFDIVISDLAPIALLLQRAGRCHRHPTNDSRRPAWASSMRLVVLAPVDGTGGLTIPRAWPFVYPASLLRRTHHALGRLEGRPVAIPEHVQELIDQVYDEDFADQTDPITEEDLERIADEQTKDMYASMAAIPEPHVLRDLSDLSQGEIVDEFSTRLGADSGRVVCCSPTTDGTLLLPPGEVLPESGEGRDGRFTRHQVRRIVQETIPVPGTWLRDLPDDNHAPTAWRDNPHLRDLVLVTFPALGEPGRLGDRTIRLSDDLGLSDLAEG</sequence>
<keyword evidence="5" id="KW-0547">Nucleotide-binding</keyword>